<dbReference type="SUPFAM" id="SSF52833">
    <property type="entry name" value="Thioredoxin-like"/>
    <property type="match status" value="1"/>
</dbReference>
<organism evidence="4 5">
    <name type="scientific">Halodurantibacterium flavum</name>
    <dbReference type="NCBI Taxonomy" id="1382802"/>
    <lineage>
        <taxon>Bacteria</taxon>
        <taxon>Pseudomonadati</taxon>
        <taxon>Pseudomonadota</taxon>
        <taxon>Alphaproteobacteria</taxon>
        <taxon>Rhodobacterales</taxon>
        <taxon>Paracoccaceae</taxon>
        <taxon>Halodurantibacterium</taxon>
    </lineage>
</organism>
<evidence type="ECO:0000313" key="5">
    <source>
        <dbReference type="Proteomes" id="UP001597353"/>
    </source>
</evidence>
<evidence type="ECO:0000313" key="4">
    <source>
        <dbReference type="EMBL" id="MFD1910836.1"/>
    </source>
</evidence>
<feature type="domain" description="GST C-terminal" evidence="3">
    <location>
        <begin position="88"/>
        <end position="201"/>
    </location>
</feature>
<dbReference type="RefSeq" id="WP_390258805.1">
    <property type="nucleotide sequence ID" value="NZ_JBHUGH010000001.1"/>
</dbReference>
<dbReference type="PANTHER" id="PTHR44051:SF8">
    <property type="entry name" value="GLUTATHIONE S-TRANSFERASE GSTA"/>
    <property type="match status" value="1"/>
</dbReference>
<accession>A0ABW4S000</accession>
<dbReference type="SFLD" id="SFLDG00358">
    <property type="entry name" value="Main_(cytGST)"/>
    <property type="match status" value="1"/>
</dbReference>
<feature type="domain" description="GST N-terminal" evidence="2">
    <location>
        <begin position="1"/>
        <end position="82"/>
    </location>
</feature>
<dbReference type="Gene3D" id="3.40.30.10">
    <property type="entry name" value="Glutaredoxin"/>
    <property type="match status" value="1"/>
</dbReference>
<reference evidence="5" key="1">
    <citation type="journal article" date="2019" name="Int. J. Syst. Evol. Microbiol.">
        <title>The Global Catalogue of Microorganisms (GCM) 10K type strain sequencing project: providing services to taxonomists for standard genome sequencing and annotation.</title>
        <authorList>
            <consortium name="The Broad Institute Genomics Platform"/>
            <consortium name="The Broad Institute Genome Sequencing Center for Infectious Disease"/>
            <person name="Wu L."/>
            <person name="Ma J."/>
        </authorList>
    </citation>
    <scope>NUCLEOTIDE SEQUENCE [LARGE SCALE GENOMIC DNA]</scope>
    <source>
        <strain evidence="5">CGMCC 4.7242</strain>
    </source>
</reference>
<dbReference type="InterPro" id="IPR004045">
    <property type="entry name" value="Glutathione_S-Trfase_N"/>
</dbReference>
<dbReference type="InterPro" id="IPR010987">
    <property type="entry name" value="Glutathione-S-Trfase_C-like"/>
</dbReference>
<dbReference type="InterPro" id="IPR040079">
    <property type="entry name" value="Glutathione_S-Trfase"/>
</dbReference>
<name>A0ABW4S000_9RHOB</name>
<feature type="region of interest" description="Disordered" evidence="1">
    <location>
        <begin position="31"/>
        <end position="55"/>
    </location>
</feature>
<dbReference type="EMBL" id="JBHUGH010000001">
    <property type="protein sequence ID" value="MFD1910836.1"/>
    <property type="molecule type" value="Genomic_DNA"/>
</dbReference>
<dbReference type="InterPro" id="IPR004046">
    <property type="entry name" value="GST_C"/>
</dbReference>
<dbReference type="CDD" id="cd03207">
    <property type="entry name" value="GST_C_8"/>
    <property type="match status" value="1"/>
</dbReference>
<dbReference type="SFLD" id="SFLDS00019">
    <property type="entry name" value="Glutathione_Transferase_(cytos"/>
    <property type="match status" value="1"/>
</dbReference>
<keyword evidence="5" id="KW-1185">Reference proteome</keyword>
<evidence type="ECO:0000256" key="1">
    <source>
        <dbReference type="SAM" id="MobiDB-lite"/>
    </source>
</evidence>
<dbReference type="Gene3D" id="1.20.1050.10">
    <property type="match status" value="1"/>
</dbReference>
<protein>
    <submittedName>
        <fullName evidence="4">Glutathione S-transferase family protein</fullName>
    </submittedName>
</protein>
<dbReference type="SFLD" id="SFLDG01150">
    <property type="entry name" value="Main.1:_Beta-like"/>
    <property type="match status" value="1"/>
</dbReference>
<sequence>MPTLYHAPISRSSVIVTLIDELGADDIEIKEVTIPRQDGSGGTDPRNPHPEGKVPLLVDGSDTIRERGAIMLYLTDRYPEARMGPLNGEPGRGAYLSWLFYYQGVMEPVIILHWAQLSHPAVTASLRDFQTMIARLEETLSHQPYLLGQEYSAADLLCSGPFLWFPDLLPQIPALQDWVARCGARPSVARTAARDSAAKGA</sequence>
<gene>
    <name evidence="4" type="ORF">ACFSGJ_01245</name>
</gene>
<proteinExistence type="predicted"/>
<dbReference type="Pfam" id="PF00043">
    <property type="entry name" value="GST_C"/>
    <property type="match status" value="1"/>
</dbReference>
<evidence type="ECO:0000259" key="3">
    <source>
        <dbReference type="PROSITE" id="PS50405"/>
    </source>
</evidence>
<dbReference type="InterPro" id="IPR036282">
    <property type="entry name" value="Glutathione-S-Trfase_C_sf"/>
</dbReference>
<dbReference type="SUPFAM" id="SSF47616">
    <property type="entry name" value="GST C-terminal domain-like"/>
    <property type="match status" value="1"/>
</dbReference>
<dbReference type="InterPro" id="IPR036249">
    <property type="entry name" value="Thioredoxin-like_sf"/>
</dbReference>
<dbReference type="Proteomes" id="UP001597353">
    <property type="component" value="Unassembled WGS sequence"/>
</dbReference>
<comment type="caution">
    <text evidence="4">The sequence shown here is derived from an EMBL/GenBank/DDBJ whole genome shotgun (WGS) entry which is preliminary data.</text>
</comment>
<dbReference type="Pfam" id="PF13417">
    <property type="entry name" value="GST_N_3"/>
    <property type="match status" value="1"/>
</dbReference>
<dbReference type="CDD" id="cd03046">
    <property type="entry name" value="GST_N_GTT1_like"/>
    <property type="match status" value="1"/>
</dbReference>
<dbReference type="PROSITE" id="PS50405">
    <property type="entry name" value="GST_CTER"/>
    <property type="match status" value="1"/>
</dbReference>
<dbReference type="PROSITE" id="PS50404">
    <property type="entry name" value="GST_NTER"/>
    <property type="match status" value="1"/>
</dbReference>
<evidence type="ECO:0000259" key="2">
    <source>
        <dbReference type="PROSITE" id="PS50404"/>
    </source>
</evidence>
<dbReference type="PANTHER" id="PTHR44051">
    <property type="entry name" value="GLUTATHIONE S-TRANSFERASE-RELATED"/>
    <property type="match status" value="1"/>
</dbReference>